<evidence type="ECO:0000256" key="1">
    <source>
        <dbReference type="SAM" id="MobiDB-lite"/>
    </source>
</evidence>
<name>A0ABP9P9C2_9ACTN</name>
<proteinExistence type="predicted"/>
<comment type="caution">
    <text evidence="2">The sequence shown here is derived from an EMBL/GenBank/DDBJ whole genome shotgun (WGS) entry which is preliminary data.</text>
</comment>
<evidence type="ECO:0008006" key="4">
    <source>
        <dbReference type="Google" id="ProtNLM"/>
    </source>
</evidence>
<evidence type="ECO:0000313" key="3">
    <source>
        <dbReference type="Proteomes" id="UP001500221"/>
    </source>
</evidence>
<evidence type="ECO:0000313" key="2">
    <source>
        <dbReference type="EMBL" id="GAA5142907.1"/>
    </source>
</evidence>
<dbReference type="RefSeq" id="WP_345454595.1">
    <property type="nucleotide sequence ID" value="NZ_BAABKG010000001.1"/>
</dbReference>
<organism evidence="2 3">
    <name type="scientific">Nocardioides marinquilinus</name>
    <dbReference type="NCBI Taxonomy" id="1210400"/>
    <lineage>
        <taxon>Bacteria</taxon>
        <taxon>Bacillati</taxon>
        <taxon>Actinomycetota</taxon>
        <taxon>Actinomycetes</taxon>
        <taxon>Propionibacteriales</taxon>
        <taxon>Nocardioidaceae</taxon>
        <taxon>Nocardioides</taxon>
    </lineage>
</organism>
<accession>A0ABP9P9C2</accession>
<keyword evidence="3" id="KW-1185">Reference proteome</keyword>
<sequence>MSTGPSAPQGAETPTGADAHHAATTADRIAAAVTAVPGVVGLHGGAHGEVATYLPGRRVTGVRLRDERCSVHVVLEWGSALLETSERVRAAAQAHLGGTDGPSGGAGPVDVVVEDVVAPAAPGAPGATAGPLTISWRR</sequence>
<dbReference type="Proteomes" id="UP001500221">
    <property type="component" value="Unassembled WGS sequence"/>
</dbReference>
<gene>
    <name evidence="2" type="ORF">GCM10023340_07170</name>
</gene>
<protein>
    <recommendedName>
        <fullName evidence="4">Asp23/Gls24 family envelope stress response protein</fullName>
    </recommendedName>
</protein>
<dbReference type="EMBL" id="BAABKG010000001">
    <property type="protein sequence ID" value="GAA5142907.1"/>
    <property type="molecule type" value="Genomic_DNA"/>
</dbReference>
<reference evidence="3" key="1">
    <citation type="journal article" date="2019" name="Int. J. Syst. Evol. Microbiol.">
        <title>The Global Catalogue of Microorganisms (GCM) 10K type strain sequencing project: providing services to taxonomists for standard genome sequencing and annotation.</title>
        <authorList>
            <consortium name="The Broad Institute Genomics Platform"/>
            <consortium name="The Broad Institute Genome Sequencing Center for Infectious Disease"/>
            <person name="Wu L."/>
            <person name="Ma J."/>
        </authorList>
    </citation>
    <scope>NUCLEOTIDE SEQUENCE [LARGE SCALE GENOMIC DNA]</scope>
    <source>
        <strain evidence="3">JCM 18459</strain>
    </source>
</reference>
<feature type="region of interest" description="Disordered" evidence="1">
    <location>
        <begin position="1"/>
        <end position="21"/>
    </location>
</feature>